<dbReference type="AlphaFoldDB" id="A0A382C1D9"/>
<accession>A0A382C1D9</accession>
<dbReference type="EMBL" id="UINC01032239">
    <property type="protein sequence ID" value="SVB19572.1"/>
    <property type="molecule type" value="Genomic_DNA"/>
</dbReference>
<sequence>MRYLILTIFVLFSFQAKGEVDGWKDFKFGMSKGEVKDLLIRYQKNNKLRTEEGKYGIIPCGIKEIFEQGLYEYFIDCFKIGNINLDTVSLNYTSEDKLSGISLEIAKIKPFPRILSAYSKKYKLYKKWNRNKKDYYVFGNGQIYMKVKPKSRIQAISIYYQTQSEAKKMKVYVDGLSSVEDDI</sequence>
<proteinExistence type="predicted"/>
<reference evidence="1" key="1">
    <citation type="submission" date="2018-05" db="EMBL/GenBank/DDBJ databases">
        <authorList>
            <person name="Lanie J.A."/>
            <person name="Ng W.-L."/>
            <person name="Kazmierczak K.M."/>
            <person name="Andrzejewski T.M."/>
            <person name="Davidsen T.M."/>
            <person name="Wayne K.J."/>
            <person name="Tettelin H."/>
            <person name="Glass J.I."/>
            <person name="Rusch D."/>
            <person name="Podicherti R."/>
            <person name="Tsui H.-C.T."/>
            <person name="Winkler M.E."/>
        </authorList>
    </citation>
    <scope>NUCLEOTIDE SEQUENCE</scope>
</reference>
<protein>
    <submittedName>
        <fullName evidence="1">Uncharacterized protein</fullName>
    </submittedName>
</protein>
<organism evidence="1">
    <name type="scientific">marine metagenome</name>
    <dbReference type="NCBI Taxonomy" id="408172"/>
    <lineage>
        <taxon>unclassified sequences</taxon>
        <taxon>metagenomes</taxon>
        <taxon>ecological metagenomes</taxon>
    </lineage>
</organism>
<gene>
    <name evidence="1" type="ORF">METZ01_LOCUS172426</name>
</gene>
<evidence type="ECO:0000313" key="1">
    <source>
        <dbReference type="EMBL" id="SVB19572.1"/>
    </source>
</evidence>
<name>A0A382C1D9_9ZZZZ</name>